<dbReference type="PIRSF" id="PIRSF000530">
    <property type="entry name" value="Galactokinase"/>
    <property type="match status" value="1"/>
</dbReference>
<dbReference type="eggNOG" id="COG0153">
    <property type="taxonomic scope" value="Bacteria"/>
</dbReference>
<keyword evidence="5" id="KW-0067">ATP-binding</keyword>
<evidence type="ECO:0000256" key="6">
    <source>
        <dbReference type="ARBA" id="ARBA00023144"/>
    </source>
</evidence>
<comment type="similarity">
    <text evidence="1">Belongs to the GHMP kinase family. GalK subfamily.</text>
</comment>
<comment type="caution">
    <text evidence="11">The sequence shown here is derived from an EMBL/GenBank/DDBJ whole genome shotgun (WGS) entry which is preliminary data.</text>
</comment>
<dbReference type="InterPro" id="IPR020568">
    <property type="entry name" value="Ribosomal_Su5_D2-typ_SF"/>
</dbReference>
<dbReference type="GO" id="GO:0005524">
    <property type="term" value="F:ATP binding"/>
    <property type="evidence" value="ECO:0007669"/>
    <property type="project" value="UniProtKB-UniRule"/>
</dbReference>
<name>A0A086ZGY2_9BIFI</name>
<dbReference type="InterPro" id="IPR013750">
    <property type="entry name" value="GHMP_kinase_C_dom"/>
</dbReference>
<dbReference type="Pfam" id="PF08544">
    <property type="entry name" value="GHMP_kinases_C"/>
    <property type="match status" value="1"/>
</dbReference>
<dbReference type="GO" id="GO:0006012">
    <property type="term" value="P:galactose metabolic process"/>
    <property type="evidence" value="ECO:0007669"/>
    <property type="project" value="UniProtKB-UniRule"/>
</dbReference>
<dbReference type="EMBL" id="JGYP01000002">
    <property type="protein sequence ID" value="KFI45782.1"/>
    <property type="molecule type" value="Genomic_DNA"/>
</dbReference>
<dbReference type="GO" id="GO:0005829">
    <property type="term" value="C:cytosol"/>
    <property type="evidence" value="ECO:0007669"/>
    <property type="project" value="TreeGrafter"/>
</dbReference>
<proteinExistence type="inferred from homology"/>
<keyword evidence="2 11" id="KW-0808">Transferase</keyword>
<keyword evidence="4 11" id="KW-0418">Kinase</keyword>
<dbReference type="PRINTS" id="PR00959">
    <property type="entry name" value="MEVGALKINASE"/>
</dbReference>
<dbReference type="PRINTS" id="PR00473">
    <property type="entry name" value="GALCTOKINASE"/>
</dbReference>
<evidence type="ECO:0000259" key="10">
    <source>
        <dbReference type="Pfam" id="PF10509"/>
    </source>
</evidence>
<evidence type="ECO:0000256" key="2">
    <source>
        <dbReference type="ARBA" id="ARBA00022679"/>
    </source>
</evidence>
<keyword evidence="3" id="KW-0547">Nucleotide-binding</keyword>
<dbReference type="InterPro" id="IPR019539">
    <property type="entry name" value="GalKase_N"/>
</dbReference>
<protein>
    <recommendedName>
        <fullName evidence="7">Galactokinase</fullName>
        <ecNumber evidence="7">2.7.1.6</ecNumber>
    </recommendedName>
</protein>
<feature type="domain" description="Galactokinase N-terminal" evidence="10">
    <location>
        <begin position="28"/>
        <end position="76"/>
    </location>
</feature>
<dbReference type="EC" id="2.7.1.6" evidence="7"/>
<dbReference type="STRING" id="1437606.BBOH_0584"/>
<dbReference type="PROSITE" id="PS00106">
    <property type="entry name" value="GALACTOKINASE"/>
    <property type="match status" value="1"/>
</dbReference>
<evidence type="ECO:0000259" key="8">
    <source>
        <dbReference type="Pfam" id="PF00288"/>
    </source>
</evidence>
<evidence type="ECO:0000256" key="1">
    <source>
        <dbReference type="ARBA" id="ARBA00006566"/>
    </source>
</evidence>
<dbReference type="InterPro" id="IPR006206">
    <property type="entry name" value="Mevalonate/galactokinase"/>
</dbReference>
<dbReference type="Pfam" id="PF00288">
    <property type="entry name" value="GHMP_kinases_N"/>
    <property type="match status" value="1"/>
</dbReference>
<organism evidence="11 12">
    <name type="scientific">Bifidobacterium bohemicum DSM 22767</name>
    <dbReference type="NCBI Taxonomy" id="1437606"/>
    <lineage>
        <taxon>Bacteria</taxon>
        <taxon>Bacillati</taxon>
        <taxon>Actinomycetota</taxon>
        <taxon>Actinomycetes</taxon>
        <taxon>Bifidobacteriales</taxon>
        <taxon>Bifidobacteriaceae</taxon>
        <taxon>Bifidobacterium</taxon>
    </lineage>
</organism>
<dbReference type="InterPro" id="IPR006203">
    <property type="entry name" value="GHMP_knse_ATP-bd_CS"/>
</dbReference>
<dbReference type="PANTHER" id="PTHR10457:SF7">
    <property type="entry name" value="GALACTOKINASE-RELATED"/>
    <property type="match status" value="1"/>
</dbReference>
<evidence type="ECO:0000256" key="7">
    <source>
        <dbReference type="NCBIfam" id="TIGR00131"/>
    </source>
</evidence>
<dbReference type="Proteomes" id="UP000029096">
    <property type="component" value="Unassembled WGS sequence"/>
</dbReference>
<dbReference type="PANTHER" id="PTHR10457">
    <property type="entry name" value="MEVALONATE KINASE/GALACTOKINASE"/>
    <property type="match status" value="1"/>
</dbReference>
<evidence type="ECO:0000259" key="9">
    <source>
        <dbReference type="Pfam" id="PF08544"/>
    </source>
</evidence>
<dbReference type="InterPro" id="IPR036554">
    <property type="entry name" value="GHMP_kinase_C_sf"/>
</dbReference>
<dbReference type="Gene3D" id="3.30.230.10">
    <property type="match status" value="1"/>
</dbReference>
<dbReference type="NCBIfam" id="TIGR00131">
    <property type="entry name" value="gal_kin"/>
    <property type="match status" value="1"/>
</dbReference>
<keyword evidence="12" id="KW-1185">Reference proteome</keyword>
<feature type="domain" description="GHMP kinase N-terminal" evidence="8">
    <location>
        <begin position="113"/>
        <end position="203"/>
    </location>
</feature>
<gene>
    <name evidence="11" type="ORF">BBOH_0584</name>
</gene>
<dbReference type="SUPFAM" id="SSF54211">
    <property type="entry name" value="Ribosomal protein S5 domain 2-like"/>
    <property type="match status" value="1"/>
</dbReference>
<dbReference type="SUPFAM" id="SSF55060">
    <property type="entry name" value="GHMP Kinase, C-terminal domain"/>
    <property type="match status" value="1"/>
</dbReference>
<evidence type="ECO:0000313" key="12">
    <source>
        <dbReference type="Proteomes" id="UP000029096"/>
    </source>
</evidence>
<evidence type="ECO:0000256" key="3">
    <source>
        <dbReference type="ARBA" id="ARBA00022741"/>
    </source>
</evidence>
<dbReference type="InterPro" id="IPR006204">
    <property type="entry name" value="GHMP_kinase_N_dom"/>
</dbReference>
<sequence length="445" mass="46451">MGNQTMQSAPVQYLDALSSEDGASRAIELFRDTFGAEPDGVWSAPGRVNLIGEHTDYNAGLCLPIALPHRTFVALSARGDDTVRLVSSIGDGGVTTVDLGGLAARGVHGWAAYPAGVAWALRENGFDGVRGFDAAFVSCVPVGGGLSSSAAMTCSTALALDDVYGLGFGNSDEGRVTLIGAAMKAENDMAGASTGGLDQNASMRCTPGHAILLDCRPELDAFHSVTQQPFDLEALGLELLVLDTQAAHQLNDGQYETRRGMCEDAARLLGVKNIRVVADEISHSVGLDRAVTASGGICAHDFENVVESADAALAEVLGRLSDETMKRRVRHVVTEIWRVPQFVAAFSAGDVKMAGELFNASHDSLAADYEVTVPELDVAVDTARRNGAYGARMTGGGFGGSIIALVDKGQGRRVAQSIADGFAAHGFRAPRALAAVASDSARREA</sequence>
<accession>A0A086ZGY2</accession>
<reference evidence="11 12" key="1">
    <citation type="submission" date="2014-03" db="EMBL/GenBank/DDBJ databases">
        <title>Genomics of Bifidobacteria.</title>
        <authorList>
            <person name="Ventura M."/>
            <person name="Milani C."/>
            <person name="Lugli G.A."/>
        </authorList>
    </citation>
    <scope>NUCLEOTIDE SEQUENCE [LARGE SCALE GENOMIC DNA]</scope>
    <source>
        <strain evidence="11 12">DSM 22767</strain>
    </source>
</reference>
<dbReference type="InterPro" id="IPR000705">
    <property type="entry name" value="Galactokinase"/>
</dbReference>
<dbReference type="Pfam" id="PF10509">
    <property type="entry name" value="GalKase_gal_bdg"/>
    <property type="match status" value="1"/>
</dbReference>
<keyword evidence="6" id="KW-0119">Carbohydrate metabolism</keyword>
<evidence type="ECO:0000256" key="4">
    <source>
        <dbReference type="ARBA" id="ARBA00022777"/>
    </source>
</evidence>
<evidence type="ECO:0000256" key="5">
    <source>
        <dbReference type="ARBA" id="ARBA00022840"/>
    </source>
</evidence>
<evidence type="ECO:0000313" key="11">
    <source>
        <dbReference type="EMBL" id="KFI45782.1"/>
    </source>
</evidence>
<keyword evidence="6" id="KW-0299">Galactose metabolism</keyword>
<dbReference type="InterPro" id="IPR019741">
    <property type="entry name" value="Galactokinase_CS"/>
</dbReference>
<feature type="domain" description="GHMP kinase C-terminal" evidence="9">
    <location>
        <begin position="343"/>
        <end position="421"/>
    </location>
</feature>
<dbReference type="GO" id="GO:0004335">
    <property type="term" value="F:galactokinase activity"/>
    <property type="evidence" value="ECO:0007669"/>
    <property type="project" value="UniProtKB-UniRule"/>
</dbReference>
<dbReference type="InterPro" id="IPR014721">
    <property type="entry name" value="Ribsml_uS5_D2-typ_fold_subgr"/>
</dbReference>
<dbReference type="Gene3D" id="3.30.70.890">
    <property type="entry name" value="GHMP kinase, C-terminal domain"/>
    <property type="match status" value="1"/>
</dbReference>
<dbReference type="AlphaFoldDB" id="A0A086ZGY2"/>
<dbReference type="PROSITE" id="PS00627">
    <property type="entry name" value="GHMP_KINASES_ATP"/>
    <property type="match status" value="1"/>
</dbReference>